<proteinExistence type="predicted"/>
<dbReference type="InterPro" id="IPR043019">
    <property type="entry name" value="GrlR_sf"/>
</dbReference>
<name>A0AA49IS24_9PROT</name>
<accession>A0AA49IS24</accession>
<organism evidence="1">
    <name type="scientific">Candidatus Nitricoxidivorans perseverans</name>
    <dbReference type="NCBI Taxonomy" id="2975601"/>
    <lineage>
        <taxon>Bacteria</taxon>
        <taxon>Pseudomonadati</taxon>
        <taxon>Pseudomonadota</taxon>
        <taxon>Betaproteobacteria</taxon>
        <taxon>Nitrosomonadales</taxon>
        <taxon>Sterolibacteriaceae</taxon>
        <taxon>Candidatus Nitricoxidivorans</taxon>
    </lineage>
</organism>
<protein>
    <submittedName>
        <fullName evidence="1">Uncharacterized protein</fullName>
    </submittedName>
</protein>
<sequence>MLEALWSVEFGSNVGSFGAGVAVFETGRVLGGDSAFMYVGNYKTDNGVVYSDIRVTKYNNLSGMQSIFGPLTSFNLKVSGKADAKEMVLTGSVVENPQL</sequence>
<dbReference type="EMBL" id="CP107246">
    <property type="protein sequence ID" value="WIM04707.1"/>
    <property type="molecule type" value="Genomic_DNA"/>
</dbReference>
<dbReference type="AlphaFoldDB" id="A0AA49IS24"/>
<dbReference type="Proteomes" id="UP001234916">
    <property type="component" value="Chromosome"/>
</dbReference>
<dbReference type="KEGG" id="npv:OHM77_08330"/>
<dbReference type="Gene3D" id="2.40.128.380">
    <property type="entry name" value="T3SS negative regulator GrlR"/>
    <property type="match status" value="1"/>
</dbReference>
<gene>
    <name evidence="1" type="ORF">OHM77_08330</name>
</gene>
<evidence type="ECO:0000313" key="1">
    <source>
        <dbReference type="EMBL" id="WIM04707.1"/>
    </source>
</evidence>
<reference evidence="1" key="1">
    <citation type="journal article" date="2023" name="Nat. Microbiol.">
        <title>Enrichment and characterization of a nitric oxide-reducing microbial community in a continuous bioreactor.</title>
        <authorList>
            <person name="Garrido-Amador P."/>
            <person name="Stortenbeker N."/>
            <person name="Wessels H.J.C.T."/>
            <person name="Speth D.R."/>
            <person name="Garcia-Heredia I."/>
            <person name="Kartal B."/>
        </authorList>
    </citation>
    <scope>NUCLEOTIDE SEQUENCE</scope>
    <source>
        <strain evidence="1">MAG1</strain>
    </source>
</reference>